<dbReference type="GO" id="GO:0016787">
    <property type="term" value="F:hydrolase activity"/>
    <property type="evidence" value="ECO:0007669"/>
    <property type="project" value="InterPro"/>
</dbReference>
<organism evidence="2 3">
    <name type="scientific">Microvirga aerophila</name>
    <dbReference type="NCBI Taxonomy" id="670291"/>
    <lineage>
        <taxon>Bacteria</taxon>
        <taxon>Pseudomonadati</taxon>
        <taxon>Pseudomonadota</taxon>
        <taxon>Alphaproteobacteria</taxon>
        <taxon>Hyphomicrobiales</taxon>
        <taxon>Methylobacteriaceae</taxon>
        <taxon>Microvirga</taxon>
    </lineage>
</organism>
<dbReference type="Proteomes" id="UP000321085">
    <property type="component" value="Unassembled WGS sequence"/>
</dbReference>
<sequence>MEYLMSYLEKHSDLTSQERDGLAVLEPRLGNSYIRQRLDLEASHEALALRQRRQFFSREGLLSSPPLIRGCLRLLGLQERARRNALAIEVRHHTVHIPHLPDVFEGFLLLHLSDLHFGMNDQFLDTLVQRLEPLCYDLCVLTGDYRALTFGQYEVALDGLKRLQPFFKSPSYAILGNHDTIRMVPVMESLGYRLLLNESTMVSRGNDFIYLAGIDDAGFYHMDNLHRAANDIPPGAVSILLSHTPETYHHAACAAFDLMLCGHTHGGQICLPGGIPIRTEAASPRRLARGPWQYRSMIGYTSAGAGTCIVDARLNCPPEITLHRLLCRPTPRSSSAGE</sequence>
<dbReference type="SUPFAM" id="SSF56300">
    <property type="entry name" value="Metallo-dependent phosphatases"/>
    <property type="match status" value="1"/>
</dbReference>
<protein>
    <submittedName>
        <fullName evidence="2">Metallophosphoesterase</fullName>
    </submittedName>
</protein>
<dbReference type="InterPro" id="IPR004843">
    <property type="entry name" value="Calcineurin-like_PHP"/>
</dbReference>
<accession>A0A512C4P9</accession>
<evidence type="ECO:0000313" key="3">
    <source>
        <dbReference type="Proteomes" id="UP000321085"/>
    </source>
</evidence>
<dbReference type="AlphaFoldDB" id="A0A512C4P9"/>
<dbReference type="PANTHER" id="PTHR31302">
    <property type="entry name" value="TRANSMEMBRANE PROTEIN WITH METALLOPHOSPHOESTERASE DOMAIN-RELATED"/>
    <property type="match status" value="1"/>
</dbReference>
<evidence type="ECO:0000313" key="2">
    <source>
        <dbReference type="EMBL" id="GEO19179.1"/>
    </source>
</evidence>
<gene>
    <name evidence="2" type="ORF">MAE02_68750</name>
</gene>
<dbReference type="Gene3D" id="3.60.21.10">
    <property type="match status" value="1"/>
</dbReference>
<dbReference type="Pfam" id="PF00149">
    <property type="entry name" value="Metallophos"/>
    <property type="match status" value="1"/>
</dbReference>
<reference evidence="2 3" key="1">
    <citation type="submission" date="2019-07" db="EMBL/GenBank/DDBJ databases">
        <title>Whole genome shotgun sequence of Microvirga aerophila NBRC 106136.</title>
        <authorList>
            <person name="Hosoyama A."/>
            <person name="Uohara A."/>
            <person name="Ohji S."/>
            <person name="Ichikawa N."/>
        </authorList>
    </citation>
    <scope>NUCLEOTIDE SEQUENCE [LARGE SCALE GENOMIC DNA]</scope>
    <source>
        <strain evidence="2 3">NBRC 106136</strain>
    </source>
</reference>
<dbReference type="InterPro" id="IPR051158">
    <property type="entry name" value="Metallophosphoesterase_sf"/>
</dbReference>
<proteinExistence type="predicted"/>
<keyword evidence="3" id="KW-1185">Reference proteome</keyword>
<dbReference type="InterPro" id="IPR029052">
    <property type="entry name" value="Metallo-depent_PP-like"/>
</dbReference>
<evidence type="ECO:0000259" key="1">
    <source>
        <dbReference type="Pfam" id="PF00149"/>
    </source>
</evidence>
<dbReference type="PANTHER" id="PTHR31302:SF0">
    <property type="entry name" value="TRANSMEMBRANE PROTEIN WITH METALLOPHOSPHOESTERASE DOMAIN"/>
    <property type="match status" value="1"/>
</dbReference>
<feature type="domain" description="Calcineurin-like phosphoesterase" evidence="1">
    <location>
        <begin position="109"/>
        <end position="266"/>
    </location>
</feature>
<comment type="caution">
    <text evidence="2">The sequence shown here is derived from an EMBL/GenBank/DDBJ whole genome shotgun (WGS) entry which is preliminary data.</text>
</comment>
<dbReference type="EMBL" id="BJYU01000348">
    <property type="protein sequence ID" value="GEO19179.1"/>
    <property type="molecule type" value="Genomic_DNA"/>
</dbReference>
<name>A0A512C4P9_9HYPH</name>